<dbReference type="SUPFAM" id="SSF103652">
    <property type="entry name" value="G protein-binding domain"/>
    <property type="match status" value="1"/>
</dbReference>
<evidence type="ECO:0000313" key="36">
    <source>
        <dbReference type="Proteomes" id="UP000440578"/>
    </source>
</evidence>
<dbReference type="InterPro" id="IPR011009">
    <property type="entry name" value="Kinase-like_dom_sf"/>
</dbReference>
<evidence type="ECO:0000256" key="20">
    <source>
        <dbReference type="ARBA" id="ARBA00023136"/>
    </source>
</evidence>
<evidence type="ECO:0000256" key="2">
    <source>
        <dbReference type="ARBA" id="ARBA00004236"/>
    </source>
</evidence>
<evidence type="ECO:0000256" key="7">
    <source>
        <dbReference type="ARBA" id="ARBA00022475"/>
    </source>
</evidence>
<evidence type="ECO:0000256" key="26">
    <source>
        <dbReference type="ARBA" id="ARBA00082807"/>
    </source>
</evidence>
<dbReference type="EC" id="2.7.11.1" evidence="6"/>
<dbReference type="PANTHER" id="PTHR22988">
    <property type="entry name" value="MYOTONIC DYSTROPHY S/T KINASE-RELATED"/>
    <property type="match status" value="1"/>
</dbReference>
<keyword evidence="18" id="KW-0460">Magnesium</keyword>
<dbReference type="PANTHER" id="PTHR22988:SF73">
    <property type="entry name" value="RHO-ASSOCIATED PROTEIN KINASE"/>
    <property type="match status" value="1"/>
</dbReference>
<evidence type="ECO:0000256" key="22">
    <source>
        <dbReference type="ARBA" id="ARBA00053856"/>
    </source>
</evidence>
<evidence type="ECO:0000256" key="1">
    <source>
        <dbReference type="ARBA" id="ARBA00001946"/>
    </source>
</evidence>
<dbReference type="GO" id="GO:1901888">
    <property type="term" value="P:regulation of cell junction assembly"/>
    <property type="evidence" value="ECO:0007669"/>
    <property type="project" value="TreeGrafter"/>
</dbReference>
<evidence type="ECO:0000259" key="31">
    <source>
        <dbReference type="PROSITE" id="PS50011"/>
    </source>
</evidence>
<evidence type="ECO:0000256" key="15">
    <source>
        <dbReference type="ARBA" id="ARBA00022777"/>
    </source>
</evidence>
<keyword evidence="19 27" id="KW-0175">Coiled coil</keyword>
<comment type="cofactor">
    <cofactor evidence="1">
        <name>Mg(2+)</name>
        <dbReference type="ChEBI" id="CHEBI:18420"/>
    </cofactor>
</comment>
<feature type="domain" description="Phorbol-ester/DAG-type" evidence="32">
    <location>
        <begin position="1243"/>
        <end position="1299"/>
    </location>
</feature>
<dbReference type="Proteomes" id="UP000440578">
    <property type="component" value="Unassembled WGS sequence"/>
</dbReference>
<feature type="region of interest" description="Disordered" evidence="29">
    <location>
        <begin position="1340"/>
        <end position="1385"/>
    </location>
</feature>
<dbReference type="PROSITE" id="PS51285">
    <property type="entry name" value="AGC_KINASE_CTER"/>
    <property type="match status" value="1"/>
</dbReference>
<dbReference type="CDD" id="cd22250">
    <property type="entry name" value="ROCK_SBD"/>
    <property type="match status" value="1"/>
</dbReference>
<dbReference type="PROSITE" id="PS50003">
    <property type="entry name" value="PH_DOMAIN"/>
    <property type="match status" value="1"/>
</dbReference>
<comment type="subunit">
    <text evidence="23">Interacts with rho-1.</text>
</comment>
<dbReference type="GO" id="GO:0030866">
    <property type="term" value="P:cortical actin cytoskeleton organization"/>
    <property type="evidence" value="ECO:0007669"/>
    <property type="project" value="TreeGrafter"/>
</dbReference>
<dbReference type="PROSITE" id="PS00107">
    <property type="entry name" value="PROTEIN_KINASE_ATP"/>
    <property type="match status" value="1"/>
</dbReference>
<feature type="binding site" evidence="28">
    <location>
        <position position="110"/>
    </location>
    <ligand>
        <name>ATP</name>
        <dbReference type="ChEBI" id="CHEBI:30616"/>
    </ligand>
</feature>
<evidence type="ECO:0000256" key="29">
    <source>
        <dbReference type="SAM" id="MobiDB-lite"/>
    </source>
</evidence>
<evidence type="ECO:0000256" key="8">
    <source>
        <dbReference type="ARBA" id="ARBA00022490"/>
    </source>
</evidence>
<feature type="region of interest" description="Disordered" evidence="29">
    <location>
        <begin position="507"/>
        <end position="527"/>
    </location>
</feature>
<evidence type="ECO:0000259" key="33">
    <source>
        <dbReference type="PROSITE" id="PS51285"/>
    </source>
</evidence>
<evidence type="ECO:0000259" key="32">
    <source>
        <dbReference type="PROSITE" id="PS50081"/>
    </source>
</evidence>
<evidence type="ECO:0000256" key="21">
    <source>
        <dbReference type="ARBA" id="ARBA00023212"/>
    </source>
</evidence>
<keyword evidence="9" id="KW-0723">Serine/threonine-protein kinase</keyword>
<comment type="function">
    <text evidence="22">Negatively regulates mel-11 to relieve the inhibition of mlc-4, allowing contraction of the circumferentially oriented microfilaments in epidermal cells and thereby regulating myosin II contractility during spermathecal contraction, cleavage furrow contraction in early embryos, and embryonic elongation and morphogenesis. Required for P-cell migration. May also play a role in oocyte cellularization.</text>
</comment>
<dbReference type="FunFam" id="2.30.29.30:FF:000308">
    <property type="entry name" value="Rho-associated protein kinase 1"/>
    <property type="match status" value="1"/>
</dbReference>
<accession>A0A6A4WZJ4</accession>
<feature type="compositionally biased region" description="Polar residues" evidence="29">
    <location>
        <begin position="1365"/>
        <end position="1385"/>
    </location>
</feature>
<dbReference type="SMART" id="SM00133">
    <property type="entry name" value="S_TK_X"/>
    <property type="match status" value="1"/>
</dbReference>
<dbReference type="GO" id="GO:0031032">
    <property type="term" value="P:actomyosin structure organization"/>
    <property type="evidence" value="ECO:0007669"/>
    <property type="project" value="TreeGrafter"/>
</dbReference>
<evidence type="ECO:0000256" key="16">
    <source>
        <dbReference type="ARBA" id="ARBA00022833"/>
    </source>
</evidence>
<evidence type="ECO:0000256" key="24">
    <source>
        <dbReference type="ARBA" id="ARBA00068946"/>
    </source>
</evidence>
<dbReference type="EMBL" id="VIIS01000126">
    <property type="protein sequence ID" value="KAF0312936.1"/>
    <property type="molecule type" value="Genomic_DNA"/>
</dbReference>
<evidence type="ECO:0000256" key="12">
    <source>
        <dbReference type="ARBA" id="ARBA00022723"/>
    </source>
</evidence>
<feature type="region of interest" description="Disordered" evidence="29">
    <location>
        <begin position="992"/>
        <end position="1012"/>
    </location>
</feature>
<evidence type="ECO:0000256" key="6">
    <source>
        <dbReference type="ARBA" id="ARBA00012513"/>
    </source>
</evidence>
<evidence type="ECO:0000256" key="25">
    <source>
        <dbReference type="ARBA" id="ARBA00079005"/>
    </source>
</evidence>
<dbReference type="Pfam" id="PF00069">
    <property type="entry name" value="Pkinase"/>
    <property type="match status" value="1"/>
</dbReference>
<evidence type="ECO:0000259" key="34">
    <source>
        <dbReference type="PROSITE" id="PS51859"/>
    </source>
</evidence>
<keyword evidence="15 35" id="KW-0418">Kinase</keyword>
<evidence type="ECO:0000256" key="4">
    <source>
        <dbReference type="ARBA" id="ARBA00004626"/>
    </source>
</evidence>
<evidence type="ECO:0000256" key="9">
    <source>
        <dbReference type="ARBA" id="ARBA00022527"/>
    </source>
</evidence>
<dbReference type="InterPro" id="IPR011993">
    <property type="entry name" value="PH-like_dom_sf"/>
</dbReference>
<dbReference type="GO" id="GO:0007266">
    <property type="term" value="P:Rho protein signal transduction"/>
    <property type="evidence" value="ECO:0007669"/>
    <property type="project" value="UniProtKB-UniRule"/>
</dbReference>
<dbReference type="PROSITE" id="PS50011">
    <property type="entry name" value="PROTEIN_KINASE_DOM"/>
    <property type="match status" value="1"/>
</dbReference>
<dbReference type="CDD" id="cd01242">
    <property type="entry name" value="PH_ROCK"/>
    <property type="match status" value="1"/>
</dbReference>
<keyword evidence="11" id="KW-0808">Transferase</keyword>
<dbReference type="Gene3D" id="3.30.60.20">
    <property type="match status" value="1"/>
</dbReference>
<dbReference type="InterPro" id="IPR001849">
    <property type="entry name" value="PH_domain"/>
</dbReference>
<evidence type="ECO:0000256" key="14">
    <source>
        <dbReference type="ARBA" id="ARBA00022771"/>
    </source>
</evidence>
<dbReference type="GO" id="GO:0005524">
    <property type="term" value="F:ATP binding"/>
    <property type="evidence" value="ECO:0007669"/>
    <property type="project" value="UniProtKB-UniRule"/>
</dbReference>
<dbReference type="FunFam" id="1.10.510.10:FF:000047">
    <property type="entry name" value="Rho-associated protein kinase 1"/>
    <property type="match status" value="1"/>
</dbReference>
<reference evidence="35 36" key="1">
    <citation type="submission" date="2019-07" db="EMBL/GenBank/DDBJ databases">
        <title>Draft genome assembly of a fouling barnacle, Amphibalanus amphitrite (Darwin, 1854): The first reference genome for Thecostraca.</title>
        <authorList>
            <person name="Kim W."/>
        </authorList>
    </citation>
    <scope>NUCLEOTIDE SEQUENCE [LARGE SCALE GENOMIC DNA]</scope>
    <source>
        <strain evidence="35">SNU_AA5</strain>
        <tissue evidence="35">Soma without cirri and trophi</tissue>
    </source>
</reference>
<keyword evidence="17 28" id="KW-0067">ATP-binding</keyword>
<comment type="caution">
    <text evidence="35">The sequence shown here is derived from an EMBL/GenBank/DDBJ whole genome shotgun (WGS) entry which is preliminary data.</text>
</comment>
<evidence type="ECO:0000256" key="18">
    <source>
        <dbReference type="ARBA" id="ARBA00022842"/>
    </source>
</evidence>
<dbReference type="Pfam" id="PF25346">
    <property type="entry name" value="PH_MRCK"/>
    <property type="match status" value="1"/>
</dbReference>
<dbReference type="GO" id="GO:0000281">
    <property type="term" value="P:mitotic cytokinesis"/>
    <property type="evidence" value="ECO:0007669"/>
    <property type="project" value="TreeGrafter"/>
</dbReference>
<evidence type="ECO:0000313" key="35">
    <source>
        <dbReference type="EMBL" id="KAF0312936.1"/>
    </source>
</evidence>
<dbReference type="InterPro" id="IPR002219">
    <property type="entry name" value="PKC_DAG/PE"/>
</dbReference>
<keyword evidence="10" id="KW-0597">Phosphoprotein</keyword>
<sequence>MSLEDRVRDPDRRGRLQQLESDLTNPRSVLNVDCLLDSVQALVADSDHPAIKRIKNIDSFLNRYSSAAHTIESRRMRAVDFSLIKVIGRGAFGEVQLVRHNSTRQVYAMKLLSKYEMIKRSDSAFFWEERDIMAHANSDWIVKLHYAFQDGRYLYMVMDYMPGGDLVNLMSNYDVPEKWARFYTAEVVLALDAIHSMGFVHRDVKPDNMLLDQHGHLKLADFGTCMKMDKVTDGLVRSDTAVGTPDYISPEVLKSQGGDGVYGRECDWWSVGVVLYEMLVGDTPFYAESLVGTYGKIMDHKNALQFPDDVELTNDAKNLICGFLTDRSQRLGRDGVAEIKAHRFFLDDNWTYDTIRECPPPKVPELAGDDDTSNFDDVETEDTQQEDFPTPKAFAGNHLPFVGFTYSQDYQLLGGGGARTAQQDHGHGSVERERQARAEAEHKYRVTLTQLEALTDHESRLREEKADVERRLASTMHDLKEAGRKADLELDTRRKLEQKVAELQRLVEEEQSRRTRDAMSSNINSERSQALEKQLNELNDKLKAETDAGLRLKKQLTEKGALLAAQEQTVRELTERLSSVQNVRNGLETELLATQERLAQEKAKSAQANELSQDLERRRAAAQAEADRLAEREAALQADARLQADRHVELEKQTASLQLELRALSAKYEQESRSLRELRQRRTANQQEANVELVKSQLNEERVARQRAEGTLQERERQMSMLNVDYKNIQHRLQKLEGEYRQEVEKVKALNVQVEQEAQKRSFLQNDFTMQSSQMSLLQSRVTQLQRELTEARQARAELLEQLQRLRATRQVDELQTKELADQLEAEQYFTALYKTQSQELRDELDEKTRLCGELDEERTSLAHQLQIALSRADSEALARSVDQETIAELEKEKTVQSLEVRELRNEMNNKERSVTLAKDKENEYIRSLDQLRTHNDELQRRVEKLELERRSPPPDGASEELERLRKQVKQEQLLKMQAVNKLAEIMNRKDINFGGRGSKSAPKSSAELRKKEKECRRLQQELTQERENFNQTVARFKEDQQETQAMMAEELQNMNKLQMELDSKDSEIEQLRQKLAMVNSETASLNSGADLENADGDGKREGVGGAHWEGETASLNSGADLENADGDDSRLEGWLSVPNKQNIRRHGWRKQYVVVSSKKIIFYGSESERERTDPVMVLDLSKLFHVRPVTQGDVMRADPRDIPRVFQLLYAGEGSRHRRDDGTAVTEAPAVAEKPGQMVHKGHNFVQISFHMPAACDACSRPLWHMFKPPPALECERCHMRMHREHLDKNETSTVAPCKLNFDSRTAKELLLLAPSLEEQKHWVMLLGKRIQKCGYKANQAASDGSKVSPRESTRSAYKPFSVPPQTGNKSATLPPGSSLQKHK</sequence>
<feature type="compositionally biased region" description="Basic and acidic residues" evidence="29">
    <location>
        <begin position="507"/>
        <end position="517"/>
    </location>
</feature>
<keyword evidence="13 28" id="KW-0547">Nucleotide-binding</keyword>
<dbReference type="SMART" id="SM00233">
    <property type="entry name" value="PH"/>
    <property type="match status" value="1"/>
</dbReference>
<dbReference type="InterPro" id="IPR050839">
    <property type="entry name" value="Rho-assoc_Ser/Thr_Kinase"/>
</dbReference>
<dbReference type="Gene3D" id="3.30.200.20">
    <property type="entry name" value="Phosphorylase Kinase, domain 1"/>
    <property type="match status" value="1"/>
</dbReference>
<dbReference type="InterPro" id="IPR046349">
    <property type="entry name" value="C1-like_sf"/>
</dbReference>
<keyword evidence="21" id="KW-0206">Cytoskeleton</keyword>
<evidence type="ECO:0000259" key="30">
    <source>
        <dbReference type="PROSITE" id="PS50003"/>
    </source>
</evidence>
<dbReference type="SUPFAM" id="SSF57889">
    <property type="entry name" value="Cysteine-rich domain"/>
    <property type="match status" value="1"/>
</dbReference>
<dbReference type="PROSITE" id="PS51859">
    <property type="entry name" value="RHO_BD"/>
    <property type="match status" value="1"/>
</dbReference>
<evidence type="ECO:0000256" key="23">
    <source>
        <dbReference type="ARBA" id="ARBA00065158"/>
    </source>
</evidence>
<dbReference type="InterPro" id="IPR008271">
    <property type="entry name" value="Ser/Thr_kinase_AS"/>
</dbReference>
<gene>
    <name evidence="35" type="primary">Rock2_1</name>
    <name evidence="35" type="ORF">FJT64_001685</name>
</gene>
<keyword evidence="14" id="KW-0863">Zinc-finger</keyword>
<dbReference type="OrthoDB" id="2156623at2759"/>
<dbReference type="SUPFAM" id="SSF56112">
    <property type="entry name" value="Protein kinase-like (PK-like)"/>
    <property type="match status" value="1"/>
</dbReference>
<dbReference type="Gene3D" id="1.10.510.10">
    <property type="entry name" value="Transferase(Phosphotransferase) domain 1"/>
    <property type="match status" value="1"/>
</dbReference>
<dbReference type="CDD" id="cd05596">
    <property type="entry name" value="STKc_ROCK"/>
    <property type="match status" value="1"/>
</dbReference>
<keyword evidence="16" id="KW-0862">Zinc</keyword>
<evidence type="ECO:0000256" key="17">
    <source>
        <dbReference type="ARBA" id="ARBA00022840"/>
    </source>
</evidence>
<dbReference type="GO" id="GO:0008270">
    <property type="term" value="F:zinc ion binding"/>
    <property type="evidence" value="ECO:0007669"/>
    <property type="project" value="UniProtKB-KW"/>
</dbReference>
<feature type="compositionally biased region" description="Polar residues" evidence="29">
    <location>
        <begin position="518"/>
        <end position="527"/>
    </location>
</feature>
<dbReference type="Gene3D" id="2.30.29.30">
    <property type="entry name" value="Pleckstrin-homology domain (PH domain)/Phosphotyrosine-binding domain (PTB)"/>
    <property type="match status" value="1"/>
</dbReference>
<dbReference type="GO" id="GO:0048598">
    <property type="term" value="P:embryonic morphogenesis"/>
    <property type="evidence" value="ECO:0007669"/>
    <property type="project" value="TreeGrafter"/>
</dbReference>
<dbReference type="InterPro" id="IPR000961">
    <property type="entry name" value="AGC-kinase_C"/>
</dbReference>
<feature type="domain" description="PH" evidence="30">
    <location>
        <begin position="1129"/>
        <end position="1333"/>
    </location>
</feature>
<dbReference type="CDD" id="cd20813">
    <property type="entry name" value="C1_ROCK"/>
    <property type="match status" value="1"/>
</dbReference>
<organism evidence="35 36">
    <name type="scientific">Amphibalanus amphitrite</name>
    <name type="common">Striped barnacle</name>
    <name type="synonym">Balanus amphitrite</name>
    <dbReference type="NCBI Taxonomy" id="1232801"/>
    <lineage>
        <taxon>Eukaryota</taxon>
        <taxon>Metazoa</taxon>
        <taxon>Ecdysozoa</taxon>
        <taxon>Arthropoda</taxon>
        <taxon>Crustacea</taxon>
        <taxon>Multicrustacea</taxon>
        <taxon>Cirripedia</taxon>
        <taxon>Thoracica</taxon>
        <taxon>Thoracicalcarea</taxon>
        <taxon>Balanomorpha</taxon>
        <taxon>Balanoidea</taxon>
        <taxon>Balanidae</taxon>
        <taxon>Amphibalaninae</taxon>
        <taxon>Amphibalanus</taxon>
    </lineage>
</organism>
<feature type="domain" description="RhoBD" evidence="34">
    <location>
        <begin position="884"/>
        <end position="992"/>
    </location>
</feature>
<dbReference type="Pfam" id="PF08912">
    <property type="entry name" value="Rho_Binding"/>
    <property type="match status" value="1"/>
</dbReference>
<dbReference type="SUPFAM" id="SSF50729">
    <property type="entry name" value="PH domain-like"/>
    <property type="match status" value="1"/>
</dbReference>
<dbReference type="Gene3D" id="1.20.5.730">
    <property type="entry name" value="Single helix bin"/>
    <property type="match status" value="1"/>
</dbReference>
<evidence type="ECO:0000256" key="27">
    <source>
        <dbReference type="PROSITE-ProRule" id="PRU01206"/>
    </source>
</evidence>
<dbReference type="Gene3D" id="1.20.5.340">
    <property type="match status" value="1"/>
</dbReference>
<dbReference type="SMART" id="SM00220">
    <property type="entry name" value="S_TKc"/>
    <property type="match status" value="1"/>
</dbReference>
<dbReference type="InterPro" id="IPR057529">
    <property type="entry name" value="MRCK/ROCK_PH"/>
</dbReference>
<name>A0A6A4WZJ4_AMPAM</name>
<keyword evidence="20" id="KW-0472">Membrane</keyword>
<dbReference type="InterPro" id="IPR015008">
    <property type="entry name" value="ROCK_Rho-bd_dom"/>
</dbReference>
<protein>
    <recommendedName>
        <fullName evidence="24">Rho-associated protein kinase let-502</fullName>
        <ecNumber evidence="6">2.7.11.1</ecNumber>
    </recommendedName>
    <alternativeName>
        <fullName evidence="25">Lethal protein 502</fullName>
    </alternativeName>
    <alternativeName>
        <fullName evidence="26">Rho-binding kinase let-502</fullName>
    </alternativeName>
</protein>
<evidence type="ECO:0000256" key="28">
    <source>
        <dbReference type="PROSITE-ProRule" id="PRU10141"/>
    </source>
</evidence>
<dbReference type="GO" id="GO:0032154">
    <property type="term" value="C:cleavage furrow"/>
    <property type="evidence" value="ECO:0007669"/>
    <property type="project" value="UniProtKB-SubCell"/>
</dbReference>
<dbReference type="InterPro" id="IPR017441">
    <property type="entry name" value="Protein_kinase_ATP_BS"/>
</dbReference>
<evidence type="ECO:0000256" key="5">
    <source>
        <dbReference type="ARBA" id="ARBA00009903"/>
    </source>
</evidence>
<dbReference type="PROSITE" id="PS00108">
    <property type="entry name" value="PROTEIN_KINASE_ST"/>
    <property type="match status" value="1"/>
</dbReference>
<dbReference type="GO" id="GO:0005856">
    <property type="term" value="C:cytoskeleton"/>
    <property type="evidence" value="ECO:0007669"/>
    <property type="project" value="UniProtKB-SubCell"/>
</dbReference>
<evidence type="ECO:0000256" key="11">
    <source>
        <dbReference type="ARBA" id="ARBA00022679"/>
    </source>
</evidence>
<evidence type="ECO:0000256" key="10">
    <source>
        <dbReference type="ARBA" id="ARBA00022553"/>
    </source>
</evidence>
<comment type="subcellular location">
    <subcellularLocation>
        <location evidence="2">Cell membrane</location>
    </subcellularLocation>
    <subcellularLocation>
        <location evidence="4">Cleavage furrow</location>
    </subcellularLocation>
    <subcellularLocation>
        <location evidence="3">Cytoplasm</location>
        <location evidence="3">Cytoskeleton</location>
    </subcellularLocation>
</comment>
<keyword evidence="36" id="KW-1185">Reference proteome</keyword>
<keyword evidence="12" id="KW-0479">Metal-binding</keyword>
<feature type="domain" description="AGC-kinase C-terminal" evidence="33">
    <location>
        <begin position="346"/>
        <end position="416"/>
    </location>
</feature>
<dbReference type="GO" id="GO:0072518">
    <property type="term" value="F:Rho-dependent protein serine/threonine kinase activity"/>
    <property type="evidence" value="ECO:0007669"/>
    <property type="project" value="TreeGrafter"/>
</dbReference>
<keyword evidence="8" id="KW-0963">Cytoplasm</keyword>
<feature type="domain" description="Protein kinase" evidence="31">
    <location>
        <begin position="81"/>
        <end position="345"/>
    </location>
</feature>
<proteinExistence type="inferred from homology"/>
<evidence type="ECO:0000256" key="19">
    <source>
        <dbReference type="ARBA" id="ARBA00023054"/>
    </source>
</evidence>
<evidence type="ECO:0000256" key="3">
    <source>
        <dbReference type="ARBA" id="ARBA00004245"/>
    </source>
</evidence>
<feature type="region of interest" description="Disordered" evidence="29">
    <location>
        <begin position="1087"/>
        <end position="1126"/>
    </location>
</feature>
<dbReference type="GO" id="GO:0031267">
    <property type="term" value="F:small GTPase binding"/>
    <property type="evidence" value="ECO:0007669"/>
    <property type="project" value="InterPro"/>
</dbReference>
<dbReference type="PROSITE" id="PS50081">
    <property type="entry name" value="ZF_DAG_PE_2"/>
    <property type="match status" value="1"/>
</dbReference>
<comment type="similarity">
    <text evidence="5">Belongs to the protein kinase superfamily. AGC Ser/Thr protein kinase family.</text>
</comment>
<evidence type="ECO:0000256" key="13">
    <source>
        <dbReference type="ARBA" id="ARBA00022741"/>
    </source>
</evidence>
<dbReference type="GO" id="GO:0005737">
    <property type="term" value="C:cytoplasm"/>
    <property type="evidence" value="ECO:0007669"/>
    <property type="project" value="TreeGrafter"/>
</dbReference>
<dbReference type="SMART" id="SM00109">
    <property type="entry name" value="C1"/>
    <property type="match status" value="1"/>
</dbReference>
<dbReference type="FunFam" id="3.30.200.20:FF:000072">
    <property type="entry name" value="Rho-associated protein kinase 2"/>
    <property type="match status" value="1"/>
</dbReference>
<keyword evidence="7" id="KW-1003">Cell membrane</keyword>
<dbReference type="InterPro" id="IPR000719">
    <property type="entry name" value="Prot_kinase_dom"/>
</dbReference>